<reference evidence="3" key="1">
    <citation type="submission" date="2013-09" db="EMBL/GenBank/DDBJ databases">
        <title>Corchorus olitorius genome sequencing.</title>
        <authorList>
            <person name="Alam M."/>
            <person name="Haque M.S."/>
            <person name="Islam M.S."/>
            <person name="Emdad E.M."/>
            <person name="Islam M.M."/>
            <person name="Ahmed B."/>
            <person name="Halim A."/>
            <person name="Hossen Q.M.M."/>
            <person name="Hossain M.Z."/>
            <person name="Ahmed R."/>
            <person name="Khan M.M."/>
            <person name="Islam R."/>
            <person name="Rashid M.M."/>
            <person name="Khan S.A."/>
            <person name="Rahman M.S."/>
            <person name="Alam M."/>
            <person name="Yahiya A.S."/>
            <person name="Khan M.S."/>
            <person name="Azam M.S."/>
            <person name="Haque T."/>
            <person name="Lashkar M.Z.H."/>
            <person name="Akhand A.I."/>
            <person name="Morshed G."/>
            <person name="Roy S."/>
            <person name="Uddin K.S."/>
            <person name="Rabeya T."/>
            <person name="Hossain A.S."/>
            <person name="Chowdhury A."/>
            <person name="Snigdha A.R."/>
            <person name="Mortoza M.S."/>
            <person name="Matin S.A."/>
            <person name="Hoque S.M.E."/>
            <person name="Islam M.K."/>
            <person name="Roy D.K."/>
            <person name="Haider R."/>
            <person name="Moosa M.M."/>
            <person name="Elias S.M."/>
            <person name="Hasan A.M."/>
            <person name="Jahan S."/>
            <person name="Shafiuddin M."/>
            <person name="Mahmood N."/>
            <person name="Shommy N.S."/>
        </authorList>
    </citation>
    <scope>NUCLEOTIDE SEQUENCE [LARGE SCALE GENOMIC DNA]</scope>
    <source>
        <strain evidence="3">cv. O-4</strain>
    </source>
</reference>
<protein>
    <submittedName>
        <fullName evidence="2">BCP1 family</fullName>
    </submittedName>
</protein>
<sequence>MGRYKDQKCITELKEFLLNRCQEKDKIGNLRSLLGDKAHDVGLLVSQRVVNLPPELLPHLYDALFDEVSWAIEDELKNENKKKSSSTDKDEAIIYVKPEDEILHKLSMWSFLFPLQTEQVSTHELKNYQLKGIVMAVKAENISSFRQQLHALLQES</sequence>
<comment type="similarity">
    <text evidence="1">Belongs to the BCP1 family.</text>
</comment>
<evidence type="ECO:0000313" key="2">
    <source>
        <dbReference type="EMBL" id="OMO55470.1"/>
    </source>
</evidence>
<dbReference type="Pfam" id="PF13862">
    <property type="entry name" value="BCCIP"/>
    <property type="match status" value="1"/>
</dbReference>
<dbReference type="STRING" id="93759.A0A1R3GBS7"/>
<dbReference type="PANTHER" id="PTHR13261">
    <property type="entry name" value="BRCA2 AND CDKN1A INTERACTING PROTEIN"/>
    <property type="match status" value="1"/>
</dbReference>
<keyword evidence="3" id="KW-1185">Reference proteome</keyword>
<proteinExistence type="inferred from homology"/>
<evidence type="ECO:0000313" key="3">
    <source>
        <dbReference type="Proteomes" id="UP000187203"/>
    </source>
</evidence>
<dbReference type="InterPro" id="IPR025602">
    <property type="entry name" value="BCP1_family"/>
</dbReference>
<organism evidence="2 3">
    <name type="scientific">Corchorus olitorius</name>
    <dbReference type="NCBI Taxonomy" id="93759"/>
    <lineage>
        <taxon>Eukaryota</taxon>
        <taxon>Viridiplantae</taxon>
        <taxon>Streptophyta</taxon>
        <taxon>Embryophyta</taxon>
        <taxon>Tracheophyta</taxon>
        <taxon>Spermatophyta</taxon>
        <taxon>Magnoliopsida</taxon>
        <taxon>eudicotyledons</taxon>
        <taxon>Gunneridae</taxon>
        <taxon>Pentapetalae</taxon>
        <taxon>rosids</taxon>
        <taxon>malvids</taxon>
        <taxon>Malvales</taxon>
        <taxon>Malvaceae</taxon>
        <taxon>Grewioideae</taxon>
        <taxon>Apeibeae</taxon>
        <taxon>Corchorus</taxon>
    </lineage>
</organism>
<dbReference type="OrthoDB" id="27543at2759"/>
<evidence type="ECO:0000256" key="1">
    <source>
        <dbReference type="ARBA" id="ARBA00006781"/>
    </source>
</evidence>
<dbReference type="AlphaFoldDB" id="A0A1R3GBS7"/>
<dbReference type="EMBL" id="AWUE01022945">
    <property type="protein sequence ID" value="OMO55470.1"/>
    <property type="molecule type" value="Genomic_DNA"/>
</dbReference>
<comment type="caution">
    <text evidence="2">The sequence shown here is derived from an EMBL/GenBank/DDBJ whole genome shotgun (WGS) entry which is preliminary data.</text>
</comment>
<gene>
    <name evidence="2" type="ORF">COLO4_35970</name>
</gene>
<dbReference type="Proteomes" id="UP000187203">
    <property type="component" value="Unassembled WGS sequence"/>
</dbReference>
<accession>A0A1R3GBS7</accession>
<dbReference type="PANTHER" id="PTHR13261:SF0">
    <property type="entry name" value="BRCA2 AND CDKN1A-INTERACTING PROTEIN"/>
    <property type="match status" value="1"/>
</dbReference>
<name>A0A1R3GBS7_9ROSI</name>
<dbReference type="GO" id="GO:0005634">
    <property type="term" value="C:nucleus"/>
    <property type="evidence" value="ECO:0007669"/>
    <property type="project" value="TreeGrafter"/>
</dbReference>